<name>A0A5N6JYA3_MONLA</name>
<feature type="compositionally biased region" description="Basic and acidic residues" evidence="1">
    <location>
        <begin position="126"/>
        <end position="143"/>
    </location>
</feature>
<evidence type="ECO:0000313" key="2">
    <source>
        <dbReference type="EMBL" id="KAB8294118.1"/>
    </source>
</evidence>
<keyword evidence="3" id="KW-1185">Reference proteome</keyword>
<evidence type="ECO:0000256" key="1">
    <source>
        <dbReference type="SAM" id="MobiDB-lite"/>
    </source>
</evidence>
<accession>A0A5N6JYA3</accession>
<feature type="region of interest" description="Disordered" evidence="1">
    <location>
        <begin position="126"/>
        <end position="150"/>
    </location>
</feature>
<protein>
    <submittedName>
        <fullName evidence="2">Uncharacterized protein</fullName>
    </submittedName>
</protein>
<reference evidence="2 3" key="1">
    <citation type="submission" date="2019-06" db="EMBL/GenBank/DDBJ databases">
        <title>Genome Sequence of the Brown Rot Fungal Pathogen Monilinia laxa.</title>
        <authorList>
            <person name="De Miccolis Angelini R.M."/>
            <person name="Landi L."/>
            <person name="Abate D."/>
            <person name="Pollastro S."/>
            <person name="Romanazzi G."/>
            <person name="Faretra F."/>
        </authorList>
    </citation>
    <scope>NUCLEOTIDE SEQUENCE [LARGE SCALE GENOMIC DNA]</scope>
    <source>
        <strain evidence="2 3">Mlax316</strain>
    </source>
</reference>
<sequence length="150" mass="17585">MPSILSSHCRLYPPVFKYLRCLPVDNFPPAPPRHPRSTQIPTLEDEDRFANLVLHGQSREIRRLNQKIGELEEKILDKDDEIHNWWTDGKDKGETIRRKDRELAEKEEDIEEKNEEIAALKAELEEFRANQEAKVGGEEGERSAKRRRSQ</sequence>
<dbReference type="Gene3D" id="1.10.287.1490">
    <property type="match status" value="1"/>
</dbReference>
<dbReference type="Proteomes" id="UP000326757">
    <property type="component" value="Unassembled WGS sequence"/>
</dbReference>
<proteinExistence type="predicted"/>
<gene>
    <name evidence="2" type="ORF">EYC80_009567</name>
</gene>
<organism evidence="2 3">
    <name type="scientific">Monilinia laxa</name>
    <name type="common">Brown rot fungus</name>
    <name type="synonym">Sclerotinia laxa</name>
    <dbReference type="NCBI Taxonomy" id="61186"/>
    <lineage>
        <taxon>Eukaryota</taxon>
        <taxon>Fungi</taxon>
        <taxon>Dikarya</taxon>
        <taxon>Ascomycota</taxon>
        <taxon>Pezizomycotina</taxon>
        <taxon>Leotiomycetes</taxon>
        <taxon>Helotiales</taxon>
        <taxon>Sclerotiniaceae</taxon>
        <taxon>Monilinia</taxon>
    </lineage>
</organism>
<evidence type="ECO:0000313" key="3">
    <source>
        <dbReference type="Proteomes" id="UP000326757"/>
    </source>
</evidence>
<dbReference type="OrthoDB" id="3561713at2759"/>
<dbReference type="EMBL" id="VIGI01000011">
    <property type="protein sequence ID" value="KAB8294118.1"/>
    <property type="molecule type" value="Genomic_DNA"/>
</dbReference>
<dbReference type="AlphaFoldDB" id="A0A5N6JYA3"/>
<comment type="caution">
    <text evidence="2">The sequence shown here is derived from an EMBL/GenBank/DDBJ whole genome shotgun (WGS) entry which is preliminary data.</text>
</comment>